<evidence type="ECO:0000313" key="13">
    <source>
        <dbReference type="EMBL" id="KAK0668113.1"/>
    </source>
</evidence>
<dbReference type="InterPro" id="IPR036390">
    <property type="entry name" value="WH_DNA-bd_sf"/>
</dbReference>
<keyword evidence="14" id="KW-1185">Reference proteome</keyword>
<evidence type="ECO:0000256" key="1">
    <source>
        <dbReference type="ARBA" id="ARBA00004123"/>
    </source>
</evidence>
<protein>
    <recommendedName>
        <fullName evidence="3">Transcription initiation factor IIF subunit beta</fullName>
    </recommendedName>
    <alternativeName>
        <fullName evidence="9">TFIIF medium subunit</fullName>
    </alternativeName>
    <alternativeName>
        <fullName evidence="8">TFIIF-beta</fullName>
    </alternativeName>
</protein>
<gene>
    <name evidence="13" type="ORF">QBC41DRAFT_374185</name>
</gene>
<name>A0AA40DBN3_9PEZI</name>
<feature type="domain" description="TFIIF beta subunit N-terminal" evidence="12">
    <location>
        <begin position="51"/>
        <end position="197"/>
    </location>
</feature>
<comment type="caution">
    <text evidence="13">The sequence shown here is derived from an EMBL/GenBank/DDBJ whole genome shotgun (WGS) entry which is preliminary data.</text>
</comment>
<dbReference type="InterPro" id="IPR011039">
    <property type="entry name" value="TFIIF_interaction"/>
</dbReference>
<evidence type="ECO:0000256" key="10">
    <source>
        <dbReference type="SAM" id="MobiDB-lite"/>
    </source>
</evidence>
<dbReference type="SUPFAM" id="SSF46785">
    <property type="entry name" value="Winged helix' DNA-binding domain"/>
    <property type="match status" value="1"/>
</dbReference>
<evidence type="ECO:0000256" key="5">
    <source>
        <dbReference type="ARBA" id="ARBA00023125"/>
    </source>
</evidence>
<evidence type="ECO:0000256" key="8">
    <source>
        <dbReference type="ARBA" id="ARBA00081473"/>
    </source>
</evidence>
<feature type="region of interest" description="Disordered" evidence="10">
    <location>
        <begin position="151"/>
        <end position="178"/>
    </location>
</feature>
<feature type="compositionally biased region" description="Basic and acidic residues" evidence="10">
    <location>
        <begin position="1"/>
        <end position="17"/>
    </location>
</feature>
<feature type="domain" description="TFIIF beta subunit HTH" evidence="11">
    <location>
        <begin position="260"/>
        <end position="323"/>
    </location>
</feature>
<dbReference type="GO" id="GO:0005674">
    <property type="term" value="C:transcription factor TFIIF complex"/>
    <property type="evidence" value="ECO:0007669"/>
    <property type="project" value="InterPro"/>
</dbReference>
<proteinExistence type="inferred from homology"/>
<accession>A0AA40DBN3</accession>
<dbReference type="Pfam" id="PF17683">
    <property type="entry name" value="TFIIF_beta_N"/>
    <property type="match status" value="1"/>
</dbReference>
<dbReference type="CDD" id="cd07980">
    <property type="entry name" value="TFIIF_beta"/>
    <property type="match status" value="1"/>
</dbReference>
<dbReference type="PANTHER" id="PTHR10445">
    <property type="entry name" value="GENERAL TRANSCRIPTION FACTOR IIF SUBUNIT 2"/>
    <property type="match status" value="1"/>
</dbReference>
<sequence>MAGFIKPEEQKPIKAEPDAGSASPFMEDLLDESADLEFYDKFKDSADKYDRMYLARLPNYLWEAWSKLDDDAEIEIGKIRQFQDKDGKTQLQMLLHPNIQPHQELPKEYNLDVHNFDVHNTFVFSEQDLGSYAAKNKERAKALAAGIPAHLLRQQQQKQSGESSDRGRRSGPYTRKAIPKKTRIAGRIKHEVLCTPAANPETERFLFSRTKKTQETKKEVKVYEAGTNPQGLSGDKEWAGYLKVTEKPTKAKKMENKTSRWPENQLLDAIADCFGQHRFWSIKAFRNVIPQPEVYLRETLEKIAVLHRSGSFANHWELKQEYKGMLKTAQPQDDAAAPPPDNIISDDEDEDLKMEDVI</sequence>
<evidence type="ECO:0000256" key="4">
    <source>
        <dbReference type="ARBA" id="ARBA00023015"/>
    </source>
</evidence>
<reference evidence="13" key="1">
    <citation type="submission" date="2023-06" db="EMBL/GenBank/DDBJ databases">
        <title>Genome-scale phylogeny and comparative genomics of the fungal order Sordariales.</title>
        <authorList>
            <consortium name="Lawrence Berkeley National Laboratory"/>
            <person name="Hensen N."/>
            <person name="Bonometti L."/>
            <person name="Westerberg I."/>
            <person name="Brannstrom I.O."/>
            <person name="Guillou S."/>
            <person name="Cros-Aarteil S."/>
            <person name="Calhoun S."/>
            <person name="Haridas S."/>
            <person name="Kuo A."/>
            <person name="Mondo S."/>
            <person name="Pangilinan J."/>
            <person name="Riley R."/>
            <person name="Labutti K."/>
            <person name="Andreopoulos B."/>
            <person name="Lipzen A."/>
            <person name="Chen C."/>
            <person name="Yanf M."/>
            <person name="Daum C."/>
            <person name="Ng V."/>
            <person name="Clum A."/>
            <person name="Steindorff A."/>
            <person name="Ohm R."/>
            <person name="Martin F."/>
            <person name="Silar P."/>
            <person name="Natvig D."/>
            <person name="Lalanne C."/>
            <person name="Gautier V."/>
            <person name="Ament-Velasquez S.L."/>
            <person name="Kruys A."/>
            <person name="Hutchinson M.I."/>
            <person name="Powell A.J."/>
            <person name="Barry K."/>
            <person name="Miller A.N."/>
            <person name="Grigoriev I.V."/>
            <person name="Debuchy R."/>
            <person name="Gladieux P."/>
            <person name="Thoren M.H."/>
            <person name="Johannesson H."/>
        </authorList>
    </citation>
    <scope>NUCLEOTIDE SEQUENCE</scope>
    <source>
        <strain evidence="13">CBS 307.81</strain>
    </source>
</reference>
<organism evidence="13 14">
    <name type="scientific">Cercophora samala</name>
    <dbReference type="NCBI Taxonomy" id="330535"/>
    <lineage>
        <taxon>Eukaryota</taxon>
        <taxon>Fungi</taxon>
        <taxon>Dikarya</taxon>
        <taxon>Ascomycota</taxon>
        <taxon>Pezizomycotina</taxon>
        <taxon>Sordariomycetes</taxon>
        <taxon>Sordariomycetidae</taxon>
        <taxon>Sordariales</taxon>
        <taxon>Lasiosphaeriaceae</taxon>
        <taxon>Cercophora</taxon>
    </lineage>
</organism>
<comment type="subcellular location">
    <subcellularLocation>
        <location evidence="1">Nucleus</location>
    </subcellularLocation>
</comment>
<evidence type="ECO:0000256" key="3">
    <source>
        <dbReference type="ARBA" id="ARBA00021453"/>
    </source>
</evidence>
<dbReference type="EMBL" id="JAULSY010000061">
    <property type="protein sequence ID" value="KAK0668113.1"/>
    <property type="molecule type" value="Genomic_DNA"/>
</dbReference>
<dbReference type="FunFam" id="1.10.10.10:FF:000035">
    <property type="entry name" value="General transcription factor IIF subunit 2"/>
    <property type="match status" value="1"/>
</dbReference>
<dbReference type="Pfam" id="PF02270">
    <property type="entry name" value="TFIIF_beta"/>
    <property type="match status" value="1"/>
</dbReference>
<dbReference type="InterPro" id="IPR036388">
    <property type="entry name" value="WH-like_DNA-bd_sf"/>
</dbReference>
<dbReference type="InterPro" id="IPR040504">
    <property type="entry name" value="TFIIF_beta_N"/>
</dbReference>
<keyword evidence="7" id="KW-0539">Nucleus</keyword>
<evidence type="ECO:0000256" key="9">
    <source>
        <dbReference type="ARBA" id="ARBA00081863"/>
    </source>
</evidence>
<keyword evidence="4" id="KW-0805">Transcription regulation</keyword>
<evidence type="ECO:0000256" key="7">
    <source>
        <dbReference type="ARBA" id="ARBA00023242"/>
    </source>
</evidence>
<dbReference type="AlphaFoldDB" id="A0AA40DBN3"/>
<dbReference type="InterPro" id="IPR003196">
    <property type="entry name" value="TFIIF_beta"/>
</dbReference>
<comment type="similarity">
    <text evidence="2">Belongs to the TFIIF beta subunit family.</text>
</comment>
<evidence type="ECO:0000256" key="2">
    <source>
        <dbReference type="ARBA" id="ARBA00009543"/>
    </source>
</evidence>
<evidence type="ECO:0000256" key="6">
    <source>
        <dbReference type="ARBA" id="ARBA00023163"/>
    </source>
</evidence>
<dbReference type="GO" id="GO:0003677">
    <property type="term" value="F:DNA binding"/>
    <property type="evidence" value="ECO:0007669"/>
    <property type="project" value="UniProtKB-KW"/>
</dbReference>
<feature type="region of interest" description="Disordered" evidence="10">
    <location>
        <begin position="327"/>
        <end position="358"/>
    </location>
</feature>
<keyword evidence="5" id="KW-0238">DNA-binding</keyword>
<evidence type="ECO:0000313" key="14">
    <source>
        <dbReference type="Proteomes" id="UP001174997"/>
    </source>
</evidence>
<dbReference type="PANTHER" id="PTHR10445:SF0">
    <property type="entry name" value="GENERAL TRANSCRIPTION FACTOR IIF SUBUNIT 2"/>
    <property type="match status" value="1"/>
</dbReference>
<evidence type="ECO:0000259" key="12">
    <source>
        <dbReference type="Pfam" id="PF17683"/>
    </source>
</evidence>
<keyword evidence="6" id="KW-0804">Transcription</keyword>
<dbReference type="GO" id="GO:0006367">
    <property type="term" value="P:transcription initiation at RNA polymerase II promoter"/>
    <property type="evidence" value="ECO:0007669"/>
    <property type="project" value="InterPro"/>
</dbReference>
<dbReference type="Gene3D" id="1.10.10.10">
    <property type="entry name" value="Winged helix-like DNA-binding domain superfamily/Winged helix DNA-binding domain"/>
    <property type="match status" value="1"/>
</dbReference>
<feature type="compositionally biased region" description="Acidic residues" evidence="10">
    <location>
        <begin position="344"/>
        <end position="358"/>
    </location>
</feature>
<dbReference type="InterPro" id="IPR040450">
    <property type="entry name" value="TFIIF_beta_HTH"/>
</dbReference>
<dbReference type="SUPFAM" id="SSF50916">
    <property type="entry name" value="Rap30/74 interaction domains"/>
    <property type="match status" value="1"/>
</dbReference>
<evidence type="ECO:0000259" key="11">
    <source>
        <dbReference type="Pfam" id="PF02270"/>
    </source>
</evidence>
<feature type="region of interest" description="Disordered" evidence="10">
    <location>
        <begin position="1"/>
        <end position="25"/>
    </location>
</feature>
<dbReference type="Proteomes" id="UP001174997">
    <property type="component" value="Unassembled WGS sequence"/>
</dbReference>